<proteinExistence type="predicted"/>
<reference evidence="2" key="1">
    <citation type="journal article" date="2019" name="Int. J. Syst. Evol. Microbiol.">
        <title>The Global Catalogue of Microorganisms (GCM) 10K type strain sequencing project: providing services to taxonomists for standard genome sequencing and annotation.</title>
        <authorList>
            <consortium name="The Broad Institute Genomics Platform"/>
            <consortium name="The Broad Institute Genome Sequencing Center for Infectious Disease"/>
            <person name="Wu L."/>
            <person name="Ma J."/>
        </authorList>
    </citation>
    <scope>NUCLEOTIDE SEQUENCE [LARGE SCALE GENOMIC DNA]</scope>
    <source>
        <strain evidence="2">ZS-35-S2</strain>
    </source>
</reference>
<keyword evidence="2" id="KW-1185">Reference proteome</keyword>
<gene>
    <name evidence="1" type="ORF">ACFP2T_27220</name>
</gene>
<evidence type="ECO:0000313" key="1">
    <source>
        <dbReference type="EMBL" id="MFC6019880.1"/>
    </source>
</evidence>
<organism evidence="1 2">
    <name type="scientific">Plantactinospora solaniradicis</name>
    <dbReference type="NCBI Taxonomy" id="1723736"/>
    <lineage>
        <taxon>Bacteria</taxon>
        <taxon>Bacillati</taxon>
        <taxon>Actinomycetota</taxon>
        <taxon>Actinomycetes</taxon>
        <taxon>Micromonosporales</taxon>
        <taxon>Micromonosporaceae</taxon>
        <taxon>Plantactinospora</taxon>
    </lineage>
</organism>
<sequence length="81" mass="8887">MPDGAVGDVPGPDCNTAVGAHVRRRWDRVFRVNRDGSRYQPVTLPGHPADLAQLGAITPAHQAAGRHLWFSDQRRYLADDG</sequence>
<evidence type="ECO:0000313" key="2">
    <source>
        <dbReference type="Proteomes" id="UP001596203"/>
    </source>
</evidence>
<name>A0ABW1KEK4_9ACTN</name>
<dbReference type="RefSeq" id="WP_377426345.1">
    <property type="nucleotide sequence ID" value="NZ_JBHSPR010000021.1"/>
</dbReference>
<dbReference type="EMBL" id="JBHSPR010000021">
    <property type="protein sequence ID" value="MFC6019880.1"/>
    <property type="molecule type" value="Genomic_DNA"/>
</dbReference>
<accession>A0ABW1KEK4</accession>
<dbReference type="Proteomes" id="UP001596203">
    <property type="component" value="Unassembled WGS sequence"/>
</dbReference>
<comment type="caution">
    <text evidence="1">The sequence shown here is derived from an EMBL/GenBank/DDBJ whole genome shotgun (WGS) entry which is preliminary data.</text>
</comment>
<protein>
    <submittedName>
        <fullName evidence="1">Uncharacterized protein</fullName>
    </submittedName>
</protein>